<accession>A0A0D6DW61</accession>
<dbReference type="AlphaFoldDB" id="A0A0D6DW61"/>
<evidence type="ECO:0000313" key="3">
    <source>
        <dbReference type="Proteomes" id="UP000033166"/>
    </source>
</evidence>
<dbReference type="InterPro" id="IPR001387">
    <property type="entry name" value="Cro/C1-type_HTH"/>
</dbReference>
<dbReference type="Proteomes" id="UP000033166">
    <property type="component" value="Chromosome I"/>
</dbReference>
<reference evidence="3" key="1">
    <citation type="submission" date="2015-01" db="EMBL/GenBank/DDBJ databases">
        <authorList>
            <person name="Andreevskaya M."/>
        </authorList>
    </citation>
    <scope>NUCLEOTIDE SEQUENCE [LARGE SCALE GENOMIC DNA]</scope>
    <source>
        <strain evidence="3">MKFS47</strain>
    </source>
</reference>
<dbReference type="GO" id="GO:0003677">
    <property type="term" value="F:DNA binding"/>
    <property type="evidence" value="ECO:0007669"/>
    <property type="project" value="UniProtKB-KW"/>
</dbReference>
<dbReference type="Pfam" id="PF13443">
    <property type="entry name" value="HTH_26"/>
    <property type="match status" value="1"/>
</dbReference>
<dbReference type="HOGENOM" id="CLU_066192_31_1_9"/>
<feature type="domain" description="HTH cro/C1-type" evidence="1">
    <location>
        <begin position="1"/>
        <end position="50"/>
    </location>
</feature>
<gene>
    <name evidence="2" type="ORF">LACPI_0983</name>
</gene>
<evidence type="ECO:0000313" key="2">
    <source>
        <dbReference type="EMBL" id="CEN28183.1"/>
    </source>
</evidence>
<evidence type="ECO:0000259" key="1">
    <source>
        <dbReference type="Pfam" id="PF13443"/>
    </source>
</evidence>
<proteinExistence type="predicted"/>
<protein>
    <submittedName>
        <fullName evidence="2">HTH DNA-binding domain-containing protein</fullName>
    </submittedName>
</protein>
<dbReference type="STRING" id="1364.LP2241_20547"/>
<dbReference type="EMBL" id="LN774769">
    <property type="protein sequence ID" value="CEN28183.1"/>
    <property type="molecule type" value="Genomic_DNA"/>
</dbReference>
<sequence length="55" mass="5932">MNKTQLRDTAGISGNVIAELRKNAPVALASLIKIAETLRVDIGDIISLEQSNIKK</sequence>
<organism evidence="2 3">
    <name type="scientific">Pseudolactococcus piscium MKFS47</name>
    <dbReference type="NCBI Taxonomy" id="297352"/>
    <lineage>
        <taxon>Bacteria</taxon>
        <taxon>Bacillati</taxon>
        <taxon>Bacillota</taxon>
        <taxon>Bacilli</taxon>
        <taxon>Lactobacillales</taxon>
        <taxon>Streptococcaceae</taxon>
        <taxon>Pseudolactococcus</taxon>
    </lineage>
</organism>
<dbReference type="KEGG" id="lpk:LACPI_0983"/>
<keyword evidence="2" id="KW-0238">DNA-binding</keyword>
<name>A0A0D6DW61_9LACT</name>